<evidence type="ECO:0000256" key="6">
    <source>
        <dbReference type="ARBA" id="ARBA00023065"/>
    </source>
</evidence>
<evidence type="ECO:0000313" key="11">
    <source>
        <dbReference type="EMBL" id="MQY49735.1"/>
    </source>
</evidence>
<name>A0A6A8AEI2_9HYPH</name>
<keyword evidence="9 10" id="KW-0998">Cell outer membrane</keyword>
<keyword evidence="7 10" id="KW-0626">Porin</keyword>
<evidence type="ECO:0000256" key="10">
    <source>
        <dbReference type="RuleBase" id="RU364005"/>
    </source>
</evidence>
<sequence length="372" mass="39808">MNIKSLLLGSAAALAAVSGAQAADAIVAAEPEPMEYVRVCDAFGTGYFYIPGTETCLKIGGYVRTEVGGRSDFDIDGLGRVQDGGYRTNTRAQLRLEAKSDTELGTLASRVTLRANTNDSSRGDDFYLEETYLELGGLRVGQFYNYFDTGLPGETVLHDAGPLGGLVDYQATDTLNNGIRYTFNGGAFMGYVGVDAFNSEAGWKTGSYVNADGDFVESNDDEIGVNGLVAAKLGGVSIDVFGGYEFDNEDGVIASTLTAEIGPGSLGVFGVYSTGPNRYWDYSEWTIGAEYAIKVSDKLSIAPGAQYWDKILPVAGDYEGGSAWRVGVTADYEITKDLAFKATVNYTDVDIDTGVAGDGDRWDGFLRLQRNF</sequence>
<keyword evidence="2 10" id="KW-0813">Transport</keyword>
<accession>A0A6A8AEI2</accession>
<comment type="caution">
    <text evidence="11">The sequence shown here is derived from an EMBL/GenBank/DDBJ whole genome shotgun (WGS) entry which is preliminary data.</text>
</comment>
<evidence type="ECO:0000256" key="3">
    <source>
        <dbReference type="ARBA" id="ARBA00022452"/>
    </source>
</evidence>
<keyword evidence="6 10" id="KW-0406">Ion transport</keyword>
<dbReference type="GO" id="GO:0046930">
    <property type="term" value="C:pore complex"/>
    <property type="evidence" value="ECO:0007669"/>
    <property type="project" value="UniProtKB-KW"/>
</dbReference>
<comment type="function">
    <text evidence="10">Forms passive diffusion pores that allow small molecular weight hydrophilic materials across the outer membrane.</text>
</comment>
<dbReference type="RefSeq" id="WP_153359780.1">
    <property type="nucleotide sequence ID" value="NZ_JAYKOO010000001.1"/>
</dbReference>
<evidence type="ECO:0000256" key="8">
    <source>
        <dbReference type="ARBA" id="ARBA00023136"/>
    </source>
</evidence>
<evidence type="ECO:0000256" key="9">
    <source>
        <dbReference type="ARBA" id="ARBA00023237"/>
    </source>
</evidence>
<gene>
    <name evidence="11" type="ORF">GAO09_27285</name>
</gene>
<dbReference type="AlphaFoldDB" id="A0A6A8AEI2"/>
<dbReference type="SUPFAM" id="SSF56935">
    <property type="entry name" value="Porins"/>
    <property type="match status" value="1"/>
</dbReference>
<keyword evidence="3 10" id="KW-1134">Transmembrane beta strand</keyword>
<dbReference type="Pfam" id="PF02530">
    <property type="entry name" value="Porin_2"/>
    <property type="match status" value="1"/>
</dbReference>
<comment type="domain">
    <text evidence="10">Consists of 16-stranded beta-barrel sheets, with large surface-exposed loops, that form a transmembrane pore at the center of each barrel. The pore is partially ocluded by a peptide loop that folds into the pore lumen.</text>
</comment>
<feature type="signal peptide" evidence="10">
    <location>
        <begin position="1"/>
        <end position="22"/>
    </location>
</feature>
<evidence type="ECO:0000256" key="2">
    <source>
        <dbReference type="ARBA" id="ARBA00022448"/>
    </source>
</evidence>
<comment type="subcellular location">
    <subcellularLocation>
        <location evidence="10">Cell outer membrane</location>
        <topology evidence="10">Multi-pass membrane protein</topology>
    </subcellularLocation>
</comment>
<dbReference type="Proteomes" id="UP000435138">
    <property type="component" value="Unassembled WGS sequence"/>
</dbReference>
<evidence type="ECO:0000313" key="12">
    <source>
        <dbReference type="Proteomes" id="UP000435138"/>
    </source>
</evidence>
<organism evidence="11 12">
    <name type="scientific">Endobacterium cereale</name>
    <dbReference type="NCBI Taxonomy" id="2663029"/>
    <lineage>
        <taxon>Bacteria</taxon>
        <taxon>Pseudomonadati</taxon>
        <taxon>Pseudomonadota</taxon>
        <taxon>Alphaproteobacteria</taxon>
        <taxon>Hyphomicrobiales</taxon>
        <taxon>Rhizobiaceae</taxon>
        <taxon>Endobacterium</taxon>
    </lineage>
</organism>
<evidence type="ECO:0000256" key="5">
    <source>
        <dbReference type="ARBA" id="ARBA00022729"/>
    </source>
</evidence>
<dbReference type="GO" id="GO:0006811">
    <property type="term" value="P:monoatomic ion transport"/>
    <property type="evidence" value="ECO:0007669"/>
    <property type="project" value="UniProtKB-KW"/>
</dbReference>
<evidence type="ECO:0000256" key="7">
    <source>
        <dbReference type="ARBA" id="ARBA00023114"/>
    </source>
</evidence>
<feature type="chain" id="PRO_5025718042" description="Porin" evidence="10">
    <location>
        <begin position="23"/>
        <end position="372"/>
    </location>
</feature>
<comment type="similarity">
    <text evidence="1 10">Belongs to the alphaproteobacteria porin family.</text>
</comment>
<proteinExistence type="inferred from homology"/>
<keyword evidence="5 10" id="KW-0732">Signal</keyword>
<dbReference type="EMBL" id="WIXI01000051">
    <property type="protein sequence ID" value="MQY49735.1"/>
    <property type="molecule type" value="Genomic_DNA"/>
</dbReference>
<reference evidence="11 12" key="1">
    <citation type="submission" date="2019-11" db="EMBL/GenBank/DDBJ databases">
        <title>Genome analysis of Rhizobacterium cereale a novel genus and species isolated from maize roots in North Spain.</title>
        <authorList>
            <person name="Menendez E."/>
            <person name="Flores-Felix J.D."/>
            <person name="Ramirez-Bahena M.-H."/>
            <person name="Igual J.M."/>
            <person name="Garcia-Fraile P."/>
            <person name="Peix A."/>
            <person name="Velazquez E."/>
        </authorList>
    </citation>
    <scope>NUCLEOTIDE SEQUENCE [LARGE SCALE GENOMIC DNA]</scope>
    <source>
        <strain evidence="11 12">RZME27</strain>
    </source>
</reference>
<keyword evidence="8 10" id="KW-0472">Membrane</keyword>
<keyword evidence="4 10" id="KW-0812">Transmembrane</keyword>
<evidence type="ECO:0000256" key="4">
    <source>
        <dbReference type="ARBA" id="ARBA00022692"/>
    </source>
</evidence>
<keyword evidence="12" id="KW-1185">Reference proteome</keyword>
<protein>
    <recommendedName>
        <fullName evidence="10">Porin</fullName>
    </recommendedName>
</protein>
<dbReference type="GO" id="GO:0015288">
    <property type="term" value="F:porin activity"/>
    <property type="evidence" value="ECO:0007669"/>
    <property type="project" value="UniProtKB-KW"/>
</dbReference>
<dbReference type="InterPro" id="IPR003684">
    <property type="entry name" value="Porin_alphabac"/>
</dbReference>
<dbReference type="GO" id="GO:0009279">
    <property type="term" value="C:cell outer membrane"/>
    <property type="evidence" value="ECO:0007669"/>
    <property type="project" value="UniProtKB-SubCell"/>
</dbReference>
<evidence type="ECO:0000256" key="1">
    <source>
        <dbReference type="ARBA" id="ARBA00009521"/>
    </source>
</evidence>